<keyword evidence="1" id="KW-0812">Transmembrane</keyword>
<feature type="transmembrane region" description="Helical" evidence="1">
    <location>
        <begin position="12"/>
        <end position="29"/>
    </location>
</feature>
<dbReference type="EMBL" id="CP067420">
    <property type="protein sequence ID" value="QQP87805.1"/>
    <property type="molecule type" value="Genomic_DNA"/>
</dbReference>
<dbReference type="Pfam" id="PF09990">
    <property type="entry name" value="DUF2231"/>
    <property type="match status" value="1"/>
</dbReference>
<dbReference type="RefSeq" id="WP_201071698.1">
    <property type="nucleotide sequence ID" value="NZ_CP067420.1"/>
</dbReference>
<keyword evidence="4" id="KW-1185">Reference proteome</keyword>
<dbReference type="InterPro" id="IPR016923">
    <property type="entry name" value="UCP029509"/>
</dbReference>
<feature type="domain" description="DUF2231" evidence="2">
    <location>
        <begin position="14"/>
        <end position="133"/>
    </location>
</feature>
<feature type="transmembrane region" description="Helical" evidence="1">
    <location>
        <begin position="49"/>
        <end position="70"/>
    </location>
</feature>
<feature type="transmembrane region" description="Helical" evidence="1">
    <location>
        <begin position="82"/>
        <end position="102"/>
    </location>
</feature>
<gene>
    <name evidence="3" type="ORF">IGS68_17165</name>
</gene>
<dbReference type="Proteomes" id="UP000595197">
    <property type="component" value="Chromosome"/>
</dbReference>
<protein>
    <recommendedName>
        <fullName evidence="2">DUF2231 domain-containing protein</fullName>
    </recommendedName>
</protein>
<keyword evidence="1" id="KW-1133">Transmembrane helix</keyword>
<dbReference type="PIRSF" id="PIRSF029509">
    <property type="entry name" value="UCP029509"/>
    <property type="match status" value="1"/>
</dbReference>
<evidence type="ECO:0000259" key="2">
    <source>
        <dbReference type="Pfam" id="PF09990"/>
    </source>
</evidence>
<accession>A0ABX7B0E9</accession>
<keyword evidence="1" id="KW-0472">Membrane</keyword>
<feature type="transmembrane region" description="Helical" evidence="1">
    <location>
        <begin position="114"/>
        <end position="133"/>
    </location>
</feature>
<proteinExistence type="predicted"/>
<evidence type="ECO:0000313" key="3">
    <source>
        <dbReference type="EMBL" id="QQP87805.1"/>
    </source>
</evidence>
<reference evidence="3" key="1">
    <citation type="submission" date="2021-02" db="EMBL/GenBank/DDBJ databases">
        <title>Skermanella TT6 skin isolate.</title>
        <authorList>
            <person name="Lee K."/>
            <person name="Ganzorig M."/>
        </authorList>
    </citation>
    <scope>NUCLEOTIDE SEQUENCE</scope>
    <source>
        <strain evidence="3">TT6</strain>
    </source>
</reference>
<organism evidence="3 4">
    <name type="scientific">Skermanella cutis</name>
    <dbReference type="NCBI Taxonomy" id="2775420"/>
    <lineage>
        <taxon>Bacteria</taxon>
        <taxon>Pseudomonadati</taxon>
        <taxon>Pseudomonadota</taxon>
        <taxon>Alphaproteobacteria</taxon>
        <taxon>Rhodospirillales</taxon>
        <taxon>Azospirillaceae</taxon>
        <taxon>Skermanella</taxon>
    </lineage>
</organism>
<evidence type="ECO:0000313" key="4">
    <source>
        <dbReference type="Proteomes" id="UP000595197"/>
    </source>
</evidence>
<dbReference type="InterPro" id="IPR019251">
    <property type="entry name" value="DUF2231_TM"/>
</dbReference>
<evidence type="ECO:0000256" key="1">
    <source>
        <dbReference type="SAM" id="Phobius"/>
    </source>
</evidence>
<name>A0ABX7B0E9_9PROT</name>
<sequence length="142" mass="15486">MAVAYDERPGRAIQPFHAVLLAATIPLFLGGLLSDIAYTSTYQIQWSNFASWLIAGGVAFTGFALLWAFIDLIRADRRRGRPLIYFLLLLAAFGLGLINSFVHARDAWATMPEGLVLSAIVTVLAILATWLGFSSLRVGGMK</sequence>